<evidence type="ECO:0000259" key="2">
    <source>
        <dbReference type="Pfam" id="PF13229"/>
    </source>
</evidence>
<proteinExistence type="predicted"/>
<protein>
    <recommendedName>
        <fullName evidence="2">Right handed beta helix domain-containing protein</fullName>
    </recommendedName>
</protein>
<evidence type="ECO:0000256" key="1">
    <source>
        <dbReference type="SAM" id="SignalP"/>
    </source>
</evidence>
<feature type="chain" id="PRO_5002309604" description="Right handed beta helix domain-containing protein" evidence="1">
    <location>
        <begin position="25"/>
        <end position="311"/>
    </location>
</feature>
<name>A0A0D6P9X7_9PROT</name>
<dbReference type="Gene3D" id="2.160.20.10">
    <property type="entry name" value="Single-stranded right-handed beta-helix, Pectin lyase-like"/>
    <property type="match status" value="1"/>
</dbReference>
<dbReference type="EMBL" id="BANB01000410">
    <property type="protein sequence ID" value="GAN77659.1"/>
    <property type="molecule type" value="Genomic_DNA"/>
</dbReference>
<dbReference type="RefSeq" id="WP_048861846.1">
    <property type="nucleotide sequence ID" value="NZ_BANB01000410.1"/>
</dbReference>
<gene>
    <name evidence="3" type="ORF">Asru_0410_04</name>
</gene>
<feature type="signal peptide" evidence="1">
    <location>
        <begin position="1"/>
        <end position="24"/>
    </location>
</feature>
<dbReference type="Proteomes" id="UP000032680">
    <property type="component" value="Unassembled WGS sequence"/>
</dbReference>
<evidence type="ECO:0000313" key="4">
    <source>
        <dbReference type="Proteomes" id="UP000032680"/>
    </source>
</evidence>
<organism evidence="3 4">
    <name type="scientific">Acidisphaera rubrifaciens HS-AP3</name>
    <dbReference type="NCBI Taxonomy" id="1231350"/>
    <lineage>
        <taxon>Bacteria</taxon>
        <taxon>Pseudomonadati</taxon>
        <taxon>Pseudomonadota</taxon>
        <taxon>Alphaproteobacteria</taxon>
        <taxon>Acetobacterales</taxon>
        <taxon>Acetobacteraceae</taxon>
        <taxon>Acidisphaera</taxon>
    </lineage>
</organism>
<keyword evidence="1" id="KW-0732">Signal</keyword>
<comment type="caution">
    <text evidence="3">The sequence shown here is derived from an EMBL/GenBank/DDBJ whole genome shotgun (WGS) entry which is preliminary data.</text>
</comment>
<evidence type="ECO:0000313" key="3">
    <source>
        <dbReference type="EMBL" id="GAN77659.1"/>
    </source>
</evidence>
<dbReference type="SUPFAM" id="SSF51126">
    <property type="entry name" value="Pectin lyase-like"/>
    <property type="match status" value="1"/>
</dbReference>
<dbReference type="SMART" id="SM00710">
    <property type="entry name" value="PbH1"/>
    <property type="match status" value="3"/>
</dbReference>
<feature type="domain" description="Right handed beta helix" evidence="2">
    <location>
        <begin position="78"/>
        <end position="166"/>
    </location>
</feature>
<dbReference type="InterPro" id="IPR006626">
    <property type="entry name" value="PbH1"/>
</dbReference>
<sequence length="311" mass="33055">MIARHVHVVALLLVALLLCQGAMARTLDVGAGRTYRLPSEAIAVARAGDVVRIAPGLYYDCAVIGVGNLTIEGTGPGVVFTDKTCQGKALLVIDSSRVTLRNLEFRRARVMDGNGAGVRAEGGDLTIENCRFIDNEDGLLSARNPAAHIRIVNSTFDGNGRCGAACAHGVYVDTIALLHIEGSHFLNTHAGHHIKSRALRTELIGNDIQDGPNGDSSFLVDIPNGGSLLLENNRMEKGPHSSNPSIAVMIGEEGVDRPTDELMVVGNVFINDQARSTEFIHNVTATPVQLKGNRFVGQVRPLVGDGGIVSR</sequence>
<dbReference type="AlphaFoldDB" id="A0A0D6P9X7"/>
<dbReference type="InterPro" id="IPR011050">
    <property type="entry name" value="Pectin_lyase_fold/virulence"/>
</dbReference>
<dbReference type="InterPro" id="IPR012334">
    <property type="entry name" value="Pectin_lyas_fold"/>
</dbReference>
<dbReference type="InterPro" id="IPR039448">
    <property type="entry name" value="Beta_helix"/>
</dbReference>
<keyword evidence="4" id="KW-1185">Reference proteome</keyword>
<accession>A0A0D6P9X7</accession>
<dbReference type="Pfam" id="PF13229">
    <property type="entry name" value="Beta_helix"/>
    <property type="match status" value="1"/>
</dbReference>
<dbReference type="OrthoDB" id="7237303at2"/>
<reference evidence="3 4" key="1">
    <citation type="submission" date="2012-11" db="EMBL/GenBank/DDBJ databases">
        <title>Whole genome sequence of Acidisphaera rubrifaciens HS-AP3.</title>
        <authorList>
            <person name="Azuma Y."/>
            <person name="Higashiura N."/>
            <person name="Hirakawa H."/>
            <person name="Matsushita K."/>
        </authorList>
    </citation>
    <scope>NUCLEOTIDE SEQUENCE [LARGE SCALE GENOMIC DNA]</scope>
    <source>
        <strain evidence="3 4">HS-AP3</strain>
    </source>
</reference>